<dbReference type="PROSITE" id="PS50202">
    <property type="entry name" value="MSP"/>
    <property type="match status" value="1"/>
</dbReference>
<evidence type="ECO:0000256" key="7">
    <source>
        <dbReference type="SAM" id="Phobius"/>
    </source>
</evidence>
<evidence type="ECO:0000256" key="3">
    <source>
        <dbReference type="ARBA" id="ARBA00022692"/>
    </source>
</evidence>
<comment type="subcellular location">
    <subcellularLocation>
        <location evidence="1">Membrane</location>
        <topology evidence="1">Single-pass type IV membrane protein</topology>
    </subcellularLocation>
</comment>
<evidence type="ECO:0000259" key="8">
    <source>
        <dbReference type="PROSITE" id="PS50202"/>
    </source>
</evidence>
<dbReference type="OrthoDB" id="264603at2759"/>
<evidence type="ECO:0000256" key="2">
    <source>
        <dbReference type="ARBA" id="ARBA00008932"/>
    </source>
</evidence>
<sequence length="210" mass="23669">MQVLFKLKTTAPKQYSVRPNTGTIPENGSISIQGMDCIVHILVVMQPLKEEPSPDFKCKDKFLVQSVALLASESEFETFQDAWSNVEKTRKNDIFEKKLRCVYEISREAKKDIEKSEKEVESTLVQSPSPIETKISSLSKDTGLTLEAIKLLESTVEEYRRKITQFQQAPAVSSSGQSKQVVSKQNNSSRAQIIGFIIVFIVAFLIGRMF</sequence>
<dbReference type="STRING" id="988480.A0A075AP78"/>
<evidence type="ECO:0000256" key="6">
    <source>
        <dbReference type="SAM" id="Coils"/>
    </source>
</evidence>
<keyword evidence="3 7" id="KW-0812">Transmembrane</keyword>
<evidence type="ECO:0000313" key="9">
    <source>
        <dbReference type="EMBL" id="EPZ31783.1"/>
    </source>
</evidence>
<keyword evidence="4 7" id="KW-1133">Transmembrane helix</keyword>
<dbReference type="AlphaFoldDB" id="A0A075AP78"/>
<dbReference type="GO" id="GO:0005789">
    <property type="term" value="C:endoplasmic reticulum membrane"/>
    <property type="evidence" value="ECO:0007669"/>
    <property type="project" value="InterPro"/>
</dbReference>
<dbReference type="GO" id="GO:0090158">
    <property type="term" value="P:endoplasmic reticulum membrane organization"/>
    <property type="evidence" value="ECO:0007669"/>
    <property type="project" value="TreeGrafter"/>
</dbReference>
<keyword evidence="10" id="KW-1185">Reference proteome</keyword>
<dbReference type="Proteomes" id="UP000030755">
    <property type="component" value="Unassembled WGS sequence"/>
</dbReference>
<dbReference type="PANTHER" id="PTHR10809:SF6">
    <property type="entry name" value="AT11025P-RELATED"/>
    <property type="match status" value="1"/>
</dbReference>
<evidence type="ECO:0000313" key="10">
    <source>
        <dbReference type="Proteomes" id="UP000030755"/>
    </source>
</evidence>
<organism evidence="9 10">
    <name type="scientific">Rozella allomycis (strain CSF55)</name>
    <dbReference type="NCBI Taxonomy" id="988480"/>
    <lineage>
        <taxon>Eukaryota</taxon>
        <taxon>Fungi</taxon>
        <taxon>Fungi incertae sedis</taxon>
        <taxon>Cryptomycota</taxon>
        <taxon>Cryptomycota incertae sedis</taxon>
        <taxon>Rozella</taxon>
    </lineage>
</organism>
<evidence type="ECO:0000256" key="4">
    <source>
        <dbReference type="ARBA" id="ARBA00022989"/>
    </source>
</evidence>
<evidence type="ECO:0000256" key="1">
    <source>
        <dbReference type="ARBA" id="ARBA00004211"/>
    </source>
</evidence>
<keyword evidence="5 7" id="KW-0472">Membrane</keyword>
<dbReference type="HOGENOM" id="CLU_1310733_0_0_1"/>
<keyword evidence="6" id="KW-0175">Coiled coil</keyword>
<reference evidence="9 10" key="1">
    <citation type="journal article" date="2013" name="Curr. Biol.">
        <title>Shared signatures of parasitism and phylogenomics unite Cryptomycota and microsporidia.</title>
        <authorList>
            <person name="James T.Y."/>
            <person name="Pelin A."/>
            <person name="Bonen L."/>
            <person name="Ahrendt S."/>
            <person name="Sain D."/>
            <person name="Corradi N."/>
            <person name="Stajich J.E."/>
        </authorList>
    </citation>
    <scope>NUCLEOTIDE SEQUENCE [LARGE SCALE GENOMIC DNA]</scope>
    <source>
        <strain evidence="9 10">CSF55</strain>
    </source>
</reference>
<name>A0A075AP78_ROZAC</name>
<proteinExistence type="inferred from homology"/>
<dbReference type="InterPro" id="IPR013783">
    <property type="entry name" value="Ig-like_fold"/>
</dbReference>
<feature type="domain" description="MSP" evidence="8">
    <location>
        <begin position="1"/>
        <end position="104"/>
    </location>
</feature>
<dbReference type="SUPFAM" id="SSF49354">
    <property type="entry name" value="PapD-like"/>
    <property type="match status" value="1"/>
</dbReference>
<dbReference type="GO" id="GO:0061817">
    <property type="term" value="P:endoplasmic reticulum-plasma membrane tethering"/>
    <property type="evidence" value="ECO:0007669"/>
    <property type="project" value="TreeGrafter"/>
</dbReference>
<accession>A0A075AP78</accession>
<dbReference type="InterPro" id="IPR016763">
    <property type="entry name" value="VAP"/>
</dbReference>
<dbReference type="EMBL" id="KE561209">
    <property type="protein sequence ID" value="EPZ31783.1"/>
    <property type="molecule type" value="Genomic_DNA"/>
</dbReference>
<feature type="coiled-coil region" evidence="6">
    <location>
        <begin position="106"/>
        <end position="169"/>
    </location>
</feature>
<protein>
    <submittedName>
        <fullName evidence="9">PapD-like domain-containing protein</fullName>
    </submittedName>
</protein>
<dbReference type="InterPro" id="IPR008962">
    <property type="entry name" value="PapD-like_sf"/>
</dbReference>
<dbReference type="PANTHER" id="PTHR10809">
    <property type="entry name" value="VESICLE-ASSOCIATED MEMBRANE PROTEIN-ASSOCIATED PROTEIN"/>
    <property type="match status" value="1"/>
</dbReference>
<dbReference type="Pfam" id="PF00635">
    <property type="entry name" value="Motile_Sperm"/>
    <property type="match status" value="1"/>
</dbReference>
<evidence type="ECO:0000256" key="5">
    <source>
        <dbReference type="ARBA" id="ARBA00023136"/>
    </source>
</evidence>
<gene>
    <name evidence="9" type="ORF">O9G_000262</name>
</gene>
<dbReference type="InterPro" id="IPR000535">
    <property type="entry name" value="MSP_dom"/>
</dbReference>
<comment type="similarity">
    <text evidence="2">Belongs to the VAMP-associated protein (VAP) (TC 9.B.17) family.</text>
</comment>
<dbReference type="GO" id="GO:0005886">
    <property type="term" value="C:plasma membrane"/>
    <property type="evidence" value="ECO:0007669"/>
    <property type="project" value="TreeGrafter"/>
</dbReference>
<dbReference type="Gene3D" id="2.60.40.10">
    <property type="entry name" value="Immunoglobulins"/>
    <property type="match status" value="1"/>
</dbReference>
<feature type="transmembrane region" description="Helical" evidence="7">
    <location>
        <begin position="189"/>
        <end position="207"/>
    </location>
</feature>